<gene>
    <name evidence="1" type="ORF">E2C01_029176</name>
</gene>
<dbReference type="AlphaFoldDB" id="A0A5B7ENG5"/>
<sequence>MAAGRRGDALIRMRIGGLPGGGCCPVAPVAARRWRQRRLRGQQRSSEAKREVKYISSVYKLRCFLKDYWRASAEGNCICSLVRRIPNKDPAGRLFVCEGGGGITHAGGSAAWRITKERLGWRVVGGGKDSVVARA</sequence>
<reference evidence="1 2" key="1">
    <citation type="submission" date="2019-05" db="EMBL/GenBank/DDBJ databases">
        <title>Another draft genome of Portunus trituberculatus and its Hox gene families provides insights of decapod evolution.</title>
        <authorList>
            <person name="Jeong J.-H."/>
            <person name="Song I."/>
            <person name="Kim S."/>
            <person name="Choi T."/>
            <person name="Kim D."/>
            <person name="Ryu S."/>
            <person name="Kim W."/>
        </authorList>
    </citation>
    <scope>NUCLEOTIDE SEQUENCE [LARGE SCALE GENOMIC DNA]</scope>
    <source>
        <tissue evidence="1">Muscle</tissue>
    </source>
</reference>
<evidence type="ECO:0000313" key="1">
    <source>
        <dbReference type="EMBL" id="MPC35742.1"/>
    </source>
</evidence>
<accession>A0A5B7ENG5</accession>
<protein>
    <submittedName>
        <fullName evidence="1">Uncharacterized protein</fullName>
    </submittedName>
</protein>
<dbReference type="Proteomes" id="UP000324222">
    <property type="component" value="Unassembled WGS sequence"/>
</dbReference>
<organism evidence="1 2">
    <name type="scientific">Portunus trituberculatus</name>
    <name type="common">Swimming crab</name>
    <name type="synonym">Neptunus trituberculatus</name>
    <dbReference type="NCBI Taxonomy" id="210409"/>
    <lineage>
        <taxon>Eukaryota</taxon>
        <taxon>Metazoa</taxon>
        <taxon>Ecdysozoa</taxon>
        <taxon>Arthropoda</taxon>
        <taxon>Crustacea</taxon>
        <taxon>Multicrustacea</taxon>
        <taxon>Malacostraca</taxon>
        <taxon>Eumalacostraca</taxon>
        <taxon>Eucarida</taxon>
        <taxon>Decapoda</taxon>
        <taxon>Pleocyemata</taxon>
        <taxon>Brachyura</taxon>
        <taxon>Eubrachyura</taxon>
        <taxon>Portunoidea</taxon>
        <taxon>Portunidae</taxon>
        <taxon>Portuninae</taxon>
        <taxon>Portunus</taxon>
    </lineage>
</organism>
<proteinExistence type="predicted"/>
<comment type="caution">
    <text evidence="1">The sequence shown here is derived from an EMBL/GenBank/DDBJ whole genome shotgun (WGS) entry which is preliminary data.</text>
</comment>
<keyword evidence="2" id="KW-1185">Reference proteome</keyword>
<dbReference type="EMBL" id="VSRR010003337">
    <property type="protein sequence ID" value="MPC35742.1"/>
    <property type="molecule type" value="Genomic_DNA"/>
</dbReference>
<name>A0A5B7ENG5_PORTR</name>
<evidence type="ECO:0000313" key="2">
    <source>
        <dbReference type="Proteomes" id="UP000324222"/>
    </source>
</evidence>